<dbReference type="InterPro" id="IPR035584">
    <property type="entry name" value="PurF_N"/>
</dbReference>
<dbReference type="EC" id="2.4.2.14" evidence="4"/>
<dbReference type="PROSITE" id="PS51278">
    <property type="entry name" value="GATASE_TYPE_2"/>
    <property type="match status" value="1"/>
</dbReference>
<protein>
    <submittedName>
        <fullName evidence="4">Amidophosphoribosyltransferase</fullName>
        <ecNumber evidence="4">2.4.2.14</ecNumber>
    </submittedName>
</protein>
<dbReference type="PATRIC" id="fig|1121328.3.peg.193"/>
<dbReference type="PANTHER" id="PTHR11907">
    <property type="entry name" value="AMIDOPHOSPHORIBOSYLTRANSFERASE"/>
    <property type="match status" value="1"/>
</dbReference>
<reference evidence="5 7" key="2">
    <citation type="submission" date="2016-11" db="EMBL/GenBank/DDBJ databases">
        <authorList>
            <person name="Varghese N."/>
            <person name="Submissions S."/>
        </authorList>
    </citation>
    <scope>NUCLEOTIDE SEQUENCE [LARGE SCALE GENOMIC DNA]</scope>
    <source>
        <strain evidence="5 7">DSM 7308</strain>
    </source>
</reference>
<dbReference type="AlphaFoldDB" id="A0A150FQ13"/>
<keyword evidence="4" id="KW-0328">Glycosyltransferase</keyword>
<dbReference type="STRING" id="1121328.JWYL7_0195"/>
<comment type="caution">
    <text evidence="4">The sequence shown here is derived from an EMBL/GenBank/DDBJ whole genome shotgun (WGS) entry which is preliminary data.</text>
</comment>
<dbReference type="Proteomes" id="UP000092605">
    <property type="component" value="Unassembled WGS sequence"/>
</dbReference>
<proteinExistence type="predicted"/>
<organism evidence="4 6">
    <name type="scientific">Alkalithermobacter thermoalcaliphilus JW-YL-7 = DSM 7308</name>
    <dbReference type="NCBI Taxonomy" id="1121328"/>
    <lineage>
        <taxon>Bacteria</taxon>
        <taxon>Bacillati</taxon>
        <taxon>Bacillota</taxon>
        <taxon>Clostridia</taxon>
        <taxon>Peptostreptococcales</taxon>
        <taxon>Tepidibacteraceae</taxon>
        <taxon>Alkalithermobacter</taxon>
    </lineage>
</organism>
<dbReference type="EMBL" id="LSFY01000001">
    <property type="protein sequence ID" value="KXZ39120.1"/>
    <property type="molecule type" value="Genomic_DNA"/>
</dbReference>
<accession>A0A150FQ13</accession>
<dbReference type="Gene3D" id="3.60.20.10">
    <property type="entry name" value="Glutamine Phosphoribosylpyrophosphate, subunit 1, domain 1"/>
    <property type="match status" value="1"/>
</dbReference>
<keyword evidence="2" id="KW-0315">Glutamine amidotransferase</keyword>
<dbReference type="SUPFAM" id="SSF56235">
    <property type="entry name" value="N-terminal nucleophile aminohydrolases (Ntn hydrolases)"/>
    <property type="match status" value="1"/>
</dbReference>
<evidence type="ECO:0000259" key="3">
    <source>
        <dbReference type="PROSITE" id="PS51278"/>
    </source>
</evidence>
<dbReference type="InterPro" id="IPR029057">
    <property type="entry name" value="PRTase-like"/>
</dbReference>
<reference evidence="4 6" key="1">
    <citation type="submission" date="2016-02" db="EMBL/GenBank/DDBJ databases">
        <title>Draft genome sequence for Clostridium paradoxum JW-YL-7.</title>
        <authorList>
            <person name="Utturkar S.M."/>
            <person name="Lancaster A."/>
            <person name="Poole F.L."/>
            <person name="Adams M.W."/>
            <person name="Brown S.D."/>
        </authorList>
    </citation>
    <scope>NUCLEOTIDE SEQUENCE [LARGE SCALE GENOMIC DNA]</scope>
    <source>
        <strain evidence="4 6">JW-YL-7</strain>
    </source>
</reference>
<feature type="domain" description="Glutamine amidotransferase type-2" evidence="3">
    <location>
        <begin position="2"/>
        <end position="219"/>
    </location>
</feature>
<evidence type="ECO:0000313" key="5">
    <source>
        <dbReference type="EMBL" id="SHK90816.1"/>
    </source>
</evidence>
<keyword evidence="7" id="KW-1185">Reference proteome</keyword>
<evidence type="ECO:0000256" key="2">
    <source>
        <dbReference type="ARBA" id="ARBA00022962"/>
    </source>
</evidence>
<evidence type="ECO:0000313" key="4">
    <source>
        <dbReference type="EMBL" id="KXZ39120.1"/>
    </source>
</evidence>
<sequence length="303" mass="33754">MCGIIGVFSKNDVVKDIYYGLYTLQHRGQESCGIAVSDKDINYYKGMGLVTEVFKEENLSKLKGNIGIGHVRYSTSGESCIQNSQPLVGTCRGEKIALAHNGNLINSDVLRKEMESEGFAFQTNIDSEVILYLIAKYYETDIVKSIKTVMNHIKGAYSLVVMTKDKLIAVRDSHGFRPLSLGKKEDSYILSSESSSIDILGGKFIRDIKPGEILVIDNEGERSYKFENQDKKSLCIFEHIYFARNDAYIDGINIYNFRVRCGEILAKESFVDADVVIPVPDSGWAGAIGYSSQSKIPFMEGLV</sequence>
<evidence type="ECO:0000313" key="7">
    <source>
        <dbReference type="Proteomes" id="UP000323392"/>
    </source>
</evidence>
<evidence type="ECO:0000313" key="6">
    <source>
        <dbReference type="Proteomes" id="UP000092605"/>
    </source>
</evidence>
<dbReference type="EMBL" id="FRBG01000007">
    <property type="protein sequence ID" value="SHK90816.1"/>
    <property type="molecule type" value="Genomic_DNA"/>
</dbReference>
<dbReference type="Pfam" id="PF13537">
    <property type="entry name" value="GATase_7"/>
    <property type="match status" value="1"/>
</dbReference>
<name>A0A150FQ13_CLOPD</name>
<dbReference type="Proteomes" id="UP000323392">
    <property type="component" value="Unassembled WGS sequence"/>
</dbReference>
<keyword evidence="1 4" id="KW-0808">Transferase</keyword>
<dbReference type="RefSeq" id="WP_331721884.1">
    <property type="nucleotide sequence ID" value="NZ_FRBG01000007.1"/>
</dbReference>
<gene>
    <name evidence="4" type="ORF">JWYL7_0195</name>
    <name evidence="5" type="ORF">SAMN05661008_01108</name>
</gene>
<dbReference type="SUPFAM" id="SSF53271">
    <property type="entry name" value="PRTase-like"/>
    <property type="match status" value="1"/>
</dbReference>
<dbReference type="InterPro" id="IPR029055">
    <property type="entry name" value="Ntn_hydrolases_N"/>
</dbReference>
<dbReference type="CDD" id="cd00715">
    <property type="entry name" value="GPATase_N"/>
    <property type="match status" value="1"/>
</dbReference>
<dbReference type="InterPro" id="IPR017932">
    <property type="entry name" value="GATase_2_dom"/>
</dbReference>
<dbReference type="GO" id="GO:0004044">
    <property type="term" value="F:amidophosphoribosyltransferase activity"/>
    <property type="evidence" value="ECO:0007669"/>
    <property type="project" value="UniProtKB-EC"/>
</dbReference>
<evidence type="ECO:0000256" key="1">
    <source>
        <dbReference type="ARBA" id="ARBA00022679"/>
    </source>
</evidence>